<keyword evidence="3" id="KW-1185">Reference proteome</keyword>
<accession>A0A8H7AEJ8</accession>
<evidence type="ECO:0000313" key="3">
    <source>
        <dbReference type="Proteomes" id="UP000606974"/>
    </source>
</evidence>
<dbReference type="Proteomes" id="UP000606974">
    <property type="component" value="Unassembled WGS sequence"/>
</dbReference>
<reference evidence="2" key="1">
    <citation type="submission" date="2020-02" db="EMBL/GenBank/DDBJ databases">
        <authorList>
            <person name="Palmer J.M."/>
        </authorList>
    </citation>
    <scope>NUCLEOTIDE SEQUENCE</scope>
    <source>
        <strain evidence="2">EPUS1.4</strain>
        <tissue evidence="2">Thallus</tissue>
    </source>
</reference>
<name>A0A8H7AEJ8_9EURO</name>
<sequence length="92" mass="10322">MWATRGPVPPPQPADSMGSNRSSHPRCNTCHRPFLPFNLAPSILASALAERSRPYPVTGGVIKAWLALRMDEGKSYVYKGHAEIRRTRKYDE</sequence>
<gene>
    <name evidence="2" type="ORF">GJ744_010213</name>
</gene>
<dbReference type="AlphaFoldDB" id="A0A8H7AEJ8"/>
<comment type="caution">
    <text evidence="2">The sequence shown here is derived from an EMBL/GenBank/DDBJ whole genome shotgun (WGS) entry which is preliminary data.</text>
</comment>
<evidence type="ECO:0000256" key="1">
    <source>
        <dbReference type="SAM" id="MobiDB-lite"/>
    </source>
</evidence>
<organism evidence="2 3">
    <name type="scientific">Endocarpon pusillum</name>
    <dbReference type="NCBI Taxonomy" id="364733"/>
    <lineage>
        <taxon>Eukaryota</taxon>
        <taxon>Fungi</taxon>
        <taxon>Dikarya</taxon>
        <taxon>Ascomycota</taxon>
        <taxon>Pezizomycotina</taxon>
        <taxon>Eurotiomycetes</taxon>
        <taxon>Chaetothyriomycetidae</taxon>
        <taxon>Verrucariales</taxon>
        <taxon>Verrucariaceae</taxon>
        <taxon>Endocarpon</taxon>
    </lineage>
</organism>
<proteinExistence type="predicted"/>
<feature type="region of interest" description="Disordered" evidence="1">
    <location>
        <begin position="1"/>
        <end position="25"/>
    </location>
</feature>
<evidence type="ECO:0000313" key="2">
    <source>
        <dbReference type="EMBL" id="KAF7507660.1"/>
    </source>
</evidence>
<dbReference type="EMBL" id="JAACFV010000065">
    <property type="protein sequence ID" value="KAF7507660.1"/>
    <property type="molecule type" value="Genomic_DNA"/>
</dbReference>
<protein>
    <submittedName>
        <fullName evidence="2">Uncharacterized protein</fullName>
    </submittedName>
</protein>